<evidence type="ECO:0000313" key="2">
    <source>
        <dbReference type="EMBL" id="MDG0860940.1"/>
    </source>
</evidence>
<reference evidence="2" key="1">
    <citation type="submission" date="2019-02" db="EMBL/GenBank/DDBJ databases">
        <title>Draft genome of the type strain Pelomonas aquatica CCUG 52575T.</title>
        <authorList>
            <person name="Gomila M."/>
            <person name="Lalucat J."/>
        </authorList>
    </citation>
    <scope>NUCLEOTIDE SEQUENCE</scope>
    <source>
        <strain evidence="2">CCUG 52575</strain>
    </source>
</reference>
<dbReference type="SUPFAM" id="SSF56954">
    <property type="entry name" value="Outer membrane efflux proteins (OEP)"/>
    <property type="match status" value="1"/>
</dbReference>
<accession>A0A9X4R341</accession>
<feature type="signal peptide" evidence="1">
    <location>
        <begin position="1"/>
        <end position="24"/>
    </location>
</feature>
<keyword evidence="1" id="KW-0732">Signal</keyword>
<dbReference type="RefSeq" id="WP_268150580.1">
    <property type="nucleotide sequence ID" value="NZ_JAPPUW010000009.1"/>
</dbReference>
<dbReference type="EMBL" id="SGUG01000001">
    <property type="protein sequence ID" value="MDG0860940.1"/>
    <property type="molecule type" value="Genomic_DNA"/>
</dbReference>
<dbReference type="Gene3D" id="1.20.1600.10">
    <property type="entry name" value="Outer membrane efflux proteins (OEP)"/>
    <property type="match status" value="1"/>
</dbReference>
<keyword evidence="3" id="KW-1185">Reference proteome</keyword>
<gene>
    <name evidence="2" type="ORF">EXJ73_00430</name>
</gene>
<name>A0A9X4R341_9BURK</name>
<protein>
    <submittedName>
        <fullName evidence="2">TolC family protein</fullName>
    </submittedName>
</protein>
<dbReference type="Proteomes" id="UP001152766">
    <property type="component" value="Unassembled WGS sequence"/>
</dbReference>
<comment type="caution">
    <text evidence="2">The sequence shown here is derived from an EMBL/GenBank/DDBJ whole genome shotgun (WGS) entry which is preliminary data.</text>
</comment>
<sequence length="414" mass="43707">MSFRTLRAAALAAALVAAAVPALAAAAPLSFDQALSLAVQRSEAAHAGRAAAASAGEAARAAGQLPDPMLRVGVDNLPVTGADRFSTTRESMTMKRIGLSQEWLPAEKRAAREGAAWALAEREAVQGRAAEAEARLQVALAYVDAWYAGEALKLTVQTEHHLLEALETARARLAAAAGGSAEVLQLAAARGVAEDDSDEARQLQASALVGVQRWVGFLPESLAAAPVLHPPTEPDYLAAHPAVLALQRELELARRGAAVAASERRPNWTWEVSYGQRSGYSDLVSFGVSIPLQVAPSRRQDRETAARLALVDKAEAELAEAARVAGADYQALASDAARLQQRIDRYGAAVATPAQQRTAAALAAYRANQLPLAALFEARHAEVEAQRKLLSLQRDLARAQAQLSFKPIPEGGAQ</sequence>
<evidence type="ECO:0000256" key="1">
    <source>
        <dbReference type="SAM" id="SignalP"/>
    </source>
</evidence>
<proteinExistence type="predicted"/>
<organism evidence="2 3">
    <name type="scientific">Pelomonas aquatica</name>
    <dbReference type="NCBI Taxonomy" id="431058"/>
    <lineage>
        <taxon>Bacteria</taxon>
        <taxon>Pseudomonadati</taxon>
        <taxon>Pseudomonadota</taxon>
        <taxon>Betaproteobacteria</taxon>
        <taxon>Burkholderiales</taxon>
        <taxon>Sphaerotilaceae</taxon>
        <taxon>Roseateles</taxon>
    </lineage>
</organism>
<dbReference type="GO" id="GO:0015562">
    <property type="term" value="F:efflux transmembrane transporter activity"/>
    <property type="evidence" value="ECO:0007669"/>
    <property type="project" value="InterPro"/>
</dbReference>
<evidence type="ECO:0000313" key="3">
    <source>
        <dbReference type="Proteomes" id="UP001152766"/>
    </source>
</evidence>
<feature type="chain" id="PRO_5040835876" evidence="1">
    <location>
        <begin position="25"/>
        <end position="414"/>
    </location>
</feature>
<dbReference type="AlphaFoldDB" id="A0A9X4R341"/>